<feature type="transmembrane region" description="Helical" evidence="7">
    <location>
        <begin position="20"/>
        <end position="37"/>
    </location>
</feature>
<keyword evidence="10" id="KW-1185">Reference proteome</keyword>
<dbReference type="PANTHER" id="PTHR30625">
    <property type="entry name" value="PROTEIN TOLQ"/>
    <property type="match status" value="1"/>
</dbReference>
<dbReference type="Pfam" id="PF01618">
    <property type="entry name" value="MotA_ExbB"/>
    <property type="match status" value="1"/>
</dbReference>
<keyword evidence="3 7" id="KW-0812">Transmembrane</keyword>
<evidence type="ECO:0000256" key="4">
    <source>
        <dbReference type="ARBA" id="ARBA00022989"/>
    </source>
</evidence>
<accession>A0A1I2JW69</accession>
<evidence type="ECO:0000256" key="5">
    <source>
        <dbReference type="ARBA" id="ARBA00023136"/>
    </source>
</evidence>
<organism evidence="9 10">
    <name type="scientific">Fontimonas thermophila</name>
    <dbReference type="NCBI Taxonomy" id="1076937"/>
    <lineage>
        <taxon>Bacteria</taxon>
        <taxon>Pseudomonadati</taxon>
        <taxon>Pseudomonadota</taxon>
        <taxon>Gammaproteobacteria</taxon>
        <taxon>Nevskiales</taxon>
        <taxon>Nevskiaceae</taxon>
        <taxon>Fontimonas</taxon>
    </lineage>
</organism>
<evidence type="ECO:0000313" key="10">
    <source>
        <dbReference type="Proteomes" id="UP000199771"/>
    </source>
</evidence>
<name>A0A1I2JW69_9GAMM</name>
<evidence type="ECO:0000313" key="9">
    <source>
        <dbReference type="EMBL" id="SFF58373.1"/>
    </source>
</evidence>
<protein>
    <submittedName>
        <fullName evidence="9">Outer membrane transport energization protein ExbB</fullName>
    </submittedName>
</protein>
<comment type="subcellular location">
    <subcellularLocation>
        <location evidence="1">Cell membrane</location>
        <topology evidence="1">Multi-pass membrane protein</topology>
    </subcellularLocation>
    <subcellularLocation>
        <location evidence="6">Membrane</location>
        <topology evidence="6">Multi-pass membrane protein</topology>
    </subcellularLocation>
</comment>
<dbReference type="Proteomes" id="UP000199771">
    <property type="component" value="Unassembled WGS sequence"/>
</dbReference>
<dbReference type="STRING" id="1076937.SAMN04488120_11061"/>
<feature type="transmembrane region" description="Helical" evidence="7">
    <location>
        <begin position="90"/>
        <end position="114"/>
    </location>
</feature>
<dbReference type="OrthoDB" id="4045at2"/>
<keyword evidence="6" id="KW-0653">Protein transport</keyword>
<sequence>MVGPLELFADVRDLLELGGPVVRILLGAAFLLWVLIMERWLYCRRNLPALAARIQAQWDARTDHSSWYARQVKRKLLSEATREIRGNLGLIKALVALASLIGLLGTVTGMIQVFDVMATLGTGNARAMASGVSAATISTMAGMVVSISGLYPILWLEKVLATETSRLNDHMITH</sequence>
<dbReference type="EMBL" id="FOOC01000010">
    <property type="protein sequence ID" value="SFF58373.1"/>
    <property type="molecule type" value="Genomic_DNA"/>
</dbReference>
<keyword evidence="5 7" id="KW-0472">Membrane</keyword>
<evidence type="ECO:0000256" key="2">
    <source>
        <dbReference type="ARBA" id="ARBA00022475"/>
    </source>
</evidence>
<evidence type="ECO:0000256" key="3">
    <source>
        <dbReference type="ARBA" id="ARBA00022692"/>
    </source>
</evidence>
<feature type="domain" description="MotA/TolQ/ExbB proton channel" evidence="8">
    <location>
        <begin position="60"/>
        <end position="163"/>
    </location>
</feature>
<dbReference type="GO" id="GO:0017038">
    <property type="term" value="P:protein import"/>
    <property type="evidence" value="ECO:0007669"/>
    <property type="project" value="TreeGrafter"/>
</dbReference>
<evidence type="ECO:0000259" key="8">
    <source>
        <dbReference type="Pfam" id="PF01618"/>
    </source>
</evidence>
<keyword evidence="6" id="KW-0813">Transport</keyword>
<dbReference type="AlphaFoldDB" id="A0A1I2JW69"/>
<keyword evidence="2" id="KW-1003">Cell membrane</keyword>
<evidence type="ECO:0000256" key="6">
    <source>
        <dbReference type="RuleBase" id="RU004057"/>
    </source>
</evidence>
<dbReference type="PANTHER" id="PTHR30625:SF18">
    <property type="entry name" value="TONB2 ENERGY TRANSDUCTION SYSTEM INNER MEMBRANE COMPONENT EXBB"/>
    <property type="match status" value="1"/>
</dbReference>
<evidence type="ECO:0000256" key="7">
    <source>
        <dbReference type="SAM" id="Phobius"/>
    </source>
</evidence>
<keyword evidence="4 7" id="KW-1133">Transmembrane helix</keyword>
<reference evidence="9 10" key="1">
    <citation type="submission" date="2016-10" db="EMBL/GenBank/DDBJ databases">
        <authorList>
            <person name="de Groot N.N."/>
        </authorList>
    </citation>
    <scope>NUCLEOTIDE SEQUENCE [LARGE SCALE GENOMIC DNA]</scope>
    <source>
        <strain evidence="9 10">DSM 23609</strain>
    </source>
</reference>
<feature type="transmembrane region" description="Helical" evidence="7">
    <location>
        <begin position="134"/>
        <end position="156"/>
    </location>
</feature>
<comment type="similarity">
    <text evidence="6">Belongs to the exbB/tolQ family.</text>
</comment>
<dbReference type="RefSeq" id="WP_091534655.1">
    <property type="nucleotide sequence ID" value="NZ_FOOC01000010.1"/>
</dbReference>
<gene>
    <name evidence="9" type="ORF">SAMN04488120_11061</name>
</gene>
<dbReference type="GO" id="GO:0005886">
    <property type="term" value="C:plasma membrane"/>
    <property type="evidence" value="ECO:0007669"/>
    <property type="project" value="UniProtKB-SubCell"/>
</dbReference>
<dbReference type="InterPro" id="IPR002898">
    <property type="entry name" value="MotA_ExbB_proton_chnl"/>
</dbReference>
<evidence type="ECO:0000256" key="1">
    <source>
        <dbReference type="ARBA" id="ARBA00004651"/>
    </source>
</evidence>
<dbReference type="InterPro" id="IPR050790">
    <property type="entry name" value="ExbB/TolQ_transport"/>
</dbReference>
<proteinExistence type="inferred from homology"/>